<organism evidence="6 7">
    <name type="scientific">Blepharisma stoltei</name>
    <dbReference type="NCBI Taxonomy" id="1481888"/>
    <lineage>
        <taxon>Eukaryota</taxon>
        <taxon>Sar</taxon>
        <taxon>Alveolata</taxon>
        <taxon>Ciliophora</taxon>
        <taxon>Postciliodesmatophora</taxon>
        <taxon>Heterotrichea</taxon>
        <taxon>Heterotrichida</taxon>
        <taxon>Blepharismidae</taxon>
        <taxon>Blepharisma</taxon>
    </lineage>
</organism>
<keyword evidence="2" id="KW-0677">Repeat</keyword>
<feature type="compositionally biased region" description="Polar residues" evidence="4">
    <location>
        <begin position="38"/>
        <end position="47"/>
    </location>
</feature>
<dbReference type="SMART" id="SM00386">
    <property type="entry name" value="HAT"/>
    <property type="match status" value="10"/>
</dbReference>
<dbReference type="Pfam" id="PF06424">
    <property type="entry name" value="PRP1_N"/>
    <property type="match status" value="1"/>
</dbReference>
<proteinExistence type="predicted"/>
<feature type="domain" description="PRP1 splicing factor N-terminal" evidence="5">
    <location>
        <begin position="12"/>
        <end position="150"/>
    </location>
</feature>
<gene>
    <name evidence="6" type="ORF">BSTOLATCC_MIC60817</name>
</gene>
<evidence type="ECO:0000313" key="6">
    <source>
        <dbReference type="EMBL" id="CAG9334197.1"/>
    </source>
</evidence>
<evidence type="ECO:0000256" key="3">
    <source>
        <dbReference type="ARBA" id="ARBA00023242"/>
    </source>
</evidence>
<dbReference type="GO" id="GO:0046540">
    <property type="term" value="C:U4/U6 x U5 tri-snRNP complex"/>
    <property type="evidence" value="ECO:0007669"/>
    <property type="project" value="TreeGrafter"/>
</dbReference>
<dbReference type="InterPro" id="IPR045075">
    <property type="entry name" value="Syf1-like"/>
</dbReference>
<dbReference type="InterPro" id="IPR011990">
    <property type="entry name" value="TPR-like_helical_dom_sf"/>
</dbReference>
<dbReference type="Pfam" id="PF13428">
    <property type="entry name" value="TPR_14"/>
    <property type="match status" value="1"/>
</dbReference>
<name>A0AAU9KJJ8_9CILI</name>
<dbReference type="AlphaFoldDB" id="A0AAU9KJJ8"/>
<evidence type="ECO:0000256" key="4">
    <source>
        <dbReference type="SAM" id="MobiDB-lite"/>
    </source>
</evidence>
<comment type="caution">
    <text evidence="6">The sequence shown here is derived from an EMBL/GenBank/DDBJ whole genome shotgun (WGS) entry which is preliminary data.</text>
</comment>
<evidence type="ECO:0000313" key="7">
    <source>
        <dbReference type="Proteomes" id="UP001162131"/>
    </source>
</evidence>
<keyword evidence="3" id="KW-0539">Nucleus</keyword>
<reference evidence="6" key="1">
    <citation type="submission" date="2021-09" db="EMBL/GenBank/DDBJ databases">
        <authorList>
            <consortium name="AG Swart"/>
            <person name="Singh M."/>
            <person name="Singh A."/>
            <person name="Seah K."/>
            <person name="Emmerich C."/>
        </authorList>
    </citation>
    <scope>NUCLEOTIDE SEQUENCE</scope>
    <source>
        <strain evidence="6">ATCC30299</strain>
    </source>
</reference>
<feature type="region of interest" description="Disordered" evidence="4">
    <location>
        <begin position="32"/>
        <end position="58"/>
    </location>
</feature>
<dbReference type="PANTHER" id="PTHR11246">
    <property type="entry name" value="PRE-MRNA SPLICING FACTOR"/>
    <property type="match status" value="1"/>
</dbReference>
<dbReference type="InterPro" id="IPR003107">
    <property type="entry name" value="HAT"/>
</dbReference>
<accession>A0AAU9KJJ8</accession>
<keyword evidence="7" id="KW-1185">Reference proteome</keyword>
<protein>
    <recommendedName>
        <fullName evidence="5">PRP1 splicing factor N-terminal domain-containing protein</fullName>
    </recommendedName>
</protein>
<dbReference type="InterPro" id="IPR010491">
    <property type="entry name" value="PRP1_N"/>
</dbReference>
<evidence type="ECO:0000256" key="2">
    <source>
        <dbReference type="ARBA" id="ARBA00022737"/>
    </source>
</evidence>
<evidence type="ECO:0000259" key="5">
    <source>
        <dbReference type="Pfam" id="PF06424"/>
    </source>
</evidence>
<dbReference type="PANTHER" id="PTHR11246:SF1">
    <property type="entry name" value="PRE-MRNA-PROCESSING FACTOR 6"/>
    <property type="match status" value="1"/>
</dbReference>
<dbReference type="GO" id="GO:0071013">
    <property type="term" value="C:catalytic step 2 spliceosome"/>
    <property type="evidence" value="ECO:0007669"/>
    <property type="project" value="TreeGrafter"/>
</dbReference>
<evidence type="ECO:0000256" key="1">
    <source>
        <dbReference type="ARBA" id="ARBA00004123"/>
    </source>
</evidence>
<dbReference type="SUPFAM" id="SSF48452">
    <property type="entry name" value="TPR-like"/>
    <property type="match status" value="4"/>
</dbReference>
<sequence>MDLFKKPNFGPPPPGYVPGIGRGIVPIFTRSDIGDAASPNSNINPTKGTRGHEHDRGDYSDTLFDKWSGFDDKPFVQETYDEEDKEADRAYKYVDDYMDTRRKRQRETTAKEILSTHKRKVPAEIFADLKPDLATISNEEWLNLPEAKSHMKTKKKKDHHIPISDRVIQESYQESQISSGVVTTLNEAKGLVISSQIKKVNTESIVPSVDPKGYITQMESMKPFSVDEVEDLKKIRTIVKSLITTNPHQPHGWLSASRIEEKDGNIAAARKLLREGCEKCPDSEDLWIESARLENNENAKKILAKAAAFLPKSVKIWLTASENETNNENKIRVLKKGLELNPDSVRLWKEIVSLCDENQAKVYLRRASQCIPHNLELWLAFAKIESYKNARAILNEARKKMPYEPLIWINAAKLEEAEGNIGNIQTLIDRGIKTLSKSGVEINRKTWLQEAINAEQSGSFLTAKAIIKSTMNVGLSEDQRIFAWIEDIDMIFKENCFTSVRCLIDEALKYCPREKKLWKIAIKLEKQLSDQERLWKLLNSGCKACSSSKKLWKDALSFAIVHYPAEFTNLAMEALKIHENSENLYRLIVSQEISRGRFSEAQDFLAIGMAKCEGWALWKEAIKLHIGLANNEKALEIINQAIEKFPSVPSFYIAGAKLLKDTNKDLSFVLLQKGQELIPNNGKLWIEASKIEEEKGNDMRARYFLEKGRKLSKDASVWVFSVNFENKKGNSKAASFLLSQGLQEFLKDGKLWSLAIEMANIKERKAKILQALESCGDSPYLLLAIAKTFLSDQKYEKSRIWFEKALKEGSWLGDIWIFYYSMELKLEQKMNSENILERSDNCEILKGELWRTTKKIMPLNAKNSEIIKASAIR</sequence>
<comment type="subcellular location">
    <subcellularLocation>
        <location evidence="1">Nucleus</location>
    </subcellularLocation>
</comment>
<dbReference type="Proteomes" id="UP001162131">
    <property type="component" value="Unassembled WGS sequence"/>
</dbReference>
<dbReference type="Gene3D" id="1.25.40.10">
    <property type="entry name" value="Tetratricopeptide repeat domain"/>
    <property type="match status" value="4"/>
</dbReference>
<dbReference type="EMBL" id="CAJZBQ010000058">
    <property type="protein sequence ID" value="CAG9334197.1"/>
    <property type="molecule type" value="Genomic_DNA"/>
</dbReference>
<dbReference type="GO" id="GO:0000244">
    <property type="term" value="P:spliceosomal tri-snRNP complex assembly"/>
    <property type="evidence" value="ECO:0007669"/>
    <property type="project" value="TreeGrafter"/>
</dbReference>